<evidence type="ECO:0000313" key="1">
    <source>
        <dbReference type="EMBL" id="VEL39753.1"/>
    </source>
</evidence>
<protein>
    <submittedName>
        <fullName evidence="1">Uncharacterized protein</fullName>
    </submittedName>
</protein>
<reference evidence="1" key="1">
    <citation type="submission" date="2018-11" db="EMBL/GenBank/DDBJ databases">
        <authorList>
            <consortium name="Pathogen Informatics"/>
        </authorList>
    </citation>
    <scope>NUCLEOTIDE SEQUENCE</scope>
</reference>
<keyword evidence="2" id="KW-1185">Reference proteome</keyword>
<dbReference type="AlphaFoldDB" id="A0A3S5BTY3"/>
<name>A0A3S5BTY3_9PLAT</name>
<sequence length="75" mass="8412">MPAKVSPTGSSQFRFCVQIADPPQFPFTLQQYCFCLSLVRTHLHSCITCRLPPEARNTELACREQLHLAVGDSAF</sequence>
<organism evidence="1 2">
    <name type="scientific">Protopolystoma xenopodis</name>
    <dbReference type="NCBI Taxonomy" id="117903"/>
    <lineage>
        <taxon>Eukaryota</taxon>
        <taxon>Metazoa</taxon>
        <taxon>Spiralia</taxon>
        <taxon>Lophotrochozoa</taxon>
        <taxon>Platyhelminthes</taxon>
        <taxon>Monogenea</taxon>
        <taxon>Polyopisthocotylea</taxon>
        <taxon>Polystomatidea</taxon>
        <taxon>Polystomatidae</taxon>
        <taxon>Protopolystoma</taxon>
    </lineage>
</organism>
<comment type="caution">
    <text evidence="1">The sequence shown here is derived from an EMBL/GenBank/DDBJ whole genome shotgun (WGS) entry which is preliminary data.</text>
</comment>
<evidence type="ECO:0000313" key="2">
    <source>
        <dbReference type="Proteomes" id="UP000784294"/>
    </source>
</evidence>
<proteinExistence type="predicted"/>
<dbReference type="EMBL" id="CAAALY010262442">
    <property type="protein sequence ID" value="VEL39753.1"/>
    <property type="molecule type" value="Genomic_DNA"/>
</dbReference>
<accession>A0A3S5BTY3</accession>
<gene>
    <name evidence="1" type="ORF">PXEA_LOCUS33193</name>
</gene>
<dbReference type="Proteomes" id="UP000784294">
    <property type="component" value="Unassembled WGS sequence"/>
</dbReference>